<dbReference type="SUPFAM" id="SSF161098">
    <property type="entry name" value="MetI-like"/>
    <property type="match status" value="1"/>
</dbReference>
<comment type="subcellular location">
    <subcellularLocation>
        <location evidence="1">Cell membrane</location>
        <topology evidence="1">Multi-pass membrane protein</topology>
    </subcellularLocation>
</comment>
<dbReference type="PANTHER" id="PTHR30406">
    <property type="entry name" value="SULFATE TRANSPORT SYSTEM PERMEASE PROTEIN"/>
    <property type="match status" value="1"/>
</dbReference>
<comment type="function">
    <text evidence="9">Part of the ABC transporter complex (TC 3.A.1.6.1) involved in sulfate/thiosulfate import.</text>
</comment>
<dbReference type="PANTHER" id="PTHR30406:SF8">
    <property type="entry name" value="SULFATE TRANSPORT SYSTEM PERMEASE PROTEIN CYST"/>
    <property type="match status" value="1"/>
</dbReference>
<dbReference type="InterPro" id="IPR000515">
    <property type="entry name" value="MetI-like"/>
</dbReference>
<evidence type="ECO:0000256" key="8">
    <source>
        <dbReference type="ARBA" id="ARBA00025323"/>
    </source>
</evidence>
<evidence type="ECO:0000256" key="9">
    <source>
        <dbReference type="RuleBase" id="RU366001"/>
    </source>
</evidence>
<sequence length="278" mass="29903">MSSSHTRHVLPGFGLTLGYTLVYLSLLILIPLGAVFLKTTSLSFEQFWNVTTSPRVLASYKLSFGTSLLAASINTVFGLLLAWSLVRYRFPGKKVIDALVDLPFALPTAVAGISLAAVYAPNGWMGSLLEPLGIKVAYTPLGVLVALVFIGLPFVVRTVQPILEDLEVELEEAAASLGAQRWQTVRLVIFPVLLPALFTGFALAFARAVGEYGSVIFIAGNIPLVSEITPLMIITRLEQYDYAGATAIAVVMLLASFALLFVINSLQAWSARKIGRAA</sequence>
<dbReference type="Pfam" id="PF00528">
    <property type="entry name" value="BPD_transp_1"/>
    <property type="match status" value="1"/>
</dbReference>
<dbReference type="CDD" id="cd06261">
    <property type="entry name" value="TM_PBP2"/>
    <property type="match status" value="1"/>
</dbReference>
<keyword evidence="12" id="KW-1185">Reference proteome</keyword>
<feature type="transmembrane region" description="Helical" evidence="9">
    <location>
        <begin position="187"/>
        <end position="206"/>
    </location>
</feature>
<organism evidence="11 12">
    <name type="scientific">Viridibacterium curvum</name>
    <dbReference type="NCBI Taxonomy" id="1101404"/>
    <lineage>
        <taxon>Bacteria</taxon>
        <taxon>Pseudomonadati</taxon>
        <taxon>Pseudomonadota</taxon>
        <taxon>Betaproteobacteria</taxon>
        <taxon>Rhodocyclales</taxon>
        <taxon>Rhodocyclaceae</taxon>
        <taxon>Viridibacterium</taxon>
    </lineage>
</organism>
<evidence type="ECO:0000256" key="4">
    <source>
        <dbReference type="ARBA" id="ARBA00022692"/>
    </source>
</evidence>
<dbReference type="RefSeq" id="WP_345532631.1">
    <property type="nucleotide sequence ID" value="NZ_BAABLD010000008.1"/>
</dbReference>
<keyword evidence="7 9" id="KW-0472">Membrane</keyword>
<feature type="transmembrane region" description="Helical" evidence="9">
    <location>
        <begin position="98"/>
        <end position="120"/>
    </location>
</feature>
<protein>
    <recommendedName>
        <fullName evidence="9">Sulfate transport system permease protein CysT</fullName>
    </recommendedName>
</protein>
<dbReference type="InterPro" id="IPR035906">
    <property type="entry name" value="MetI-like_sf"/>
</dbReference>
<feature type="transmembrane region" description="Helical" evidence="9">
    <location>
        <begin position="64"/>
        <end position="86"/>
    </location>
</feature>
<proteinExistence type="inferred from homology"/>
<feature type="transmembrane region" description="Helical" evidence="9">
    <location>
        <begin position="242"/>
        <end position="263"/>
    </location>
</feature>
<evidence type="ECO:0000256" key="2">
    <source>
        <dbReference type="ARBA" id="ARBA00011779"/>
    </source>
</evidence>
<comment type="similarity">
    <text evidence="9">Belongs to the binding-protein-dependent transport system permease family. CysTW subfamily.</text>
</comment>
<feature type="transmembrane region" description="Helical" evidence="9">
    <location>
        <begin position="12"/>
        <end position="37"/>
    </location>
</feature>
<feature type="domain" description="ABC transmembrane type-1" evidence="10">
    <location>
        <begin position="60"/>
        <end position="263"/>
    </location>
</feature>
<reference evidence="12" key="1">
    <citation type="journal article" date="2019" name="Int. J. Syst. Evol. Microbiol.">
        <title>The Global Catalogue of Microorganisms (GCM) 10K type strain sequencing project: providing services to taxonomists for standard genome sequencing and annotation.</title>
        <authorList>
            <consortium name="The Broad Institute Genomics Platform"/>
            <consortium name="The Broad Institute Genome Sequencing Center for Infectious Disease"/>
            <person name="Wu L."/>
            <person name="Ma J."/>
        </authorList>
    </citation>
    <scope>NUCLEOTIDE SEQUENCE [LARGE SCALE GENOMIC DNA]</scope>
    <source>
        <strain evidence="12">JCM 18715</strain>
    </source>
</reference>
<gene>
    <name evidence="11" type="primary">cysT_1</name>
    <name evidence="11" type="ORF">GCM10025770_18510</name>
</gene>
<dbReference type="NCBIfam" id="TIGR00969">
    <property type="entry name" value="3a0106s02"/>
    <property type="match status" value="1"/>
</dbReference>
<comment type="subunit">
    <text evidence="2">The complex is composed of two ATP-binding proteins (CysA), two transmembrane proteins (CysT and CysW) and a solute-binding protein (CysP).</text>
</comment>
<evidence type="ECO:0000313" key="11">
    <source>
        <dbReference type="EMBL" id="GAA5164489.1"/>
    </source>
</evidence>
<evidence type="ECO:0000256" key="7">
    <source>
        <dbReference type="ARBA" id="ARBA00023136"/>
    </source>
</evidence>
<keyword evidence="3 9" id="KW-0813">Transport</keyword>
<dbReference type="InterPro" id="IPR011865">
    <property type="entry name" value="CysT_permease"/>
</dbReference>
<dbReference type="EMBL" id="BAABLD010000008">
    <property type="protein sequence ID" value="GAA5164489.1"/>
    <property type="molecule type" value="Genomic_DNA"/>
</dbReference>
<dbReference type="NCBIfam" id="TIGR02139">
    <property type="entry name" value="permease_CysT"/>
    <property type="match status" value="1"/>
</dbReference>
<evidence type="ECO:0000256" key="5">
    <source>
        <dbReference type="ARBA" id="ARBA00022989"/>
    </source>
</evidence>
<accession>A0ABP9QN38</accession>
<comment type="caution">
    <text evidence="11">The sequence shown here is derived from an EMBL/GenBank/DDBJ whole genome shotgun (WGS) entry which is preliminary data.</text>
</comment>
<evidence type="ECO:0000313" key="12">
    <source>
        <dbReference type="Proteomes" id="UP001500547"/>
    </source>
</evidence>
<evidence type="ECO:0000256" key="3">
    <source>
        <dbReference type="ARBA" id="ARBA00022448"/>
    </source>
</evidence>
<keyword evidence="4 9" id="KW-0812">Transmembrane</keyword>
<evidence type="ECO:0000256" key="6">
    <source>
        <dbReference type="ARBA" id="ARBA00023032"/>
    </source>
</evidence>
<evidence type="ECO:0000259" key="10">
    <source>
        <dbReference type="PROSITE" id="PS50928"/>
    </source>
</evidence>
<dbReference type="PROSITE" id="PS50928">
    <property type="entry name" value="ABC_TM1"/>
    <property type="match status" value="1"/>
</dbReference>
<name>A0ABP9QN38_9RHOO</name>
<feature type="transmembrane region" description="Helical" evidence="9">
    <location>
        <begin position="132"/>
        <end position="156"/>
    </location>
</feature>
<dbReference type="Proteomes" id="UP001500547">
    <property type="component" value="Unassembled WGS sequence"/>
</dbReference>
<dbReference type="InterPro" id="IPR005667">
    <property type="entry name" value="Sulph_transpt2"/>
</dbReference>
<keyword evidence="6 9" id="KW-0764">Sulfate transport</keyword>
<comment type="function">
    <text evidence="8">Part of the ABC transporter complex CysAWTP (TC 3.A.1.6.1) involved in sulfate/thiosulfate import. Probably responsible for the translocation of the substrate across the membrane.</text>
</comment>
<dbReference type="Gene3D" id="1.10.3720.10">
    <property type="entry name" value="MetI-like"/>
    <property type="match status" value="1"/>
</dbReference>
<feature type="transmembrane region" description="Helical" evidence="9">
    <location>
        <begin position="212"/>
        <end position="235"/>
    </location>
</feature>
<evidence type="ECO:0000256" key="1">
    <source>
        <dbReference type="ARBA" id="ARBA00004651"/>
    </source>
</evidence>
<keyword evidence="5 9" id="KW-1133">Transmembrane helix</keyword>